<keyword evidence="1" id="KW-1133">Transmembrane helix</keyword>
<sequence length="60" mass="6487">MNEVPELASAMLAIAFAAVMLVAGQLYIENESARLTAVPDALTAPIPWDLRTYLSKNRPA</sequence>
<dbReference type="AlphaFoldDB" id="A0A0R3KMH0"/>
<evidence type="ECO:0000313" key="3">
    <source>
        <dbReference type="Proteomes" id="UP000051913"/>
    </source>
</evidence>
<feature type="transmembrane region" description="Helical" evidence="1">
    <location>
        <begin position="7"/>
        <end position="28"/>
    </location>
</feature>
<accession>A0A0R3KMH0</accession>
<dbReference type="Proteomes" id="UP000051913">
    <property type="component" value="Unassembled WGS sequence"/>
</dbReference>
<dbReference type="EMBL" id="LLXX01000188">
    <property type="protein sequence ID" value="KRQ96887.1"/>
    <property type="molecule type" value="Genomic_DNA"/>
</dbReference>
<gene>
    <name evidence="2" type="ORF">CP49_32950</name>
</gene>
<name>A0A0R3KMH0_9BRAD</name>
<comment type="caution">
    <text evidence="2">The sequence shown here is derived from an EMBL/GenBank/DDBJ whole genome shotgun (WGS) entry which is preliminary data.</text>
</comment>
<evidence type="ECO:0000256" key="1">
    <source>
        <dbReference type="SAM" id="Phobius"/>
    </source>
</evidence>
<protein>
    <submittedName>
        <fullName evidence="2">Uncharacterized protein</fullName>
    </submittedName>
</protein>
<proteinExistence type="predicted"/>
<reference evidence="2 3" key="1">
    <citation type="submission" date="2014-03" db="EMBL/GenBank/DDBJ databases">
        <title>Bradyrhizobium valentinum sp. nov., isolated from effective nodules of Lupinus mariae-josephae, a lupine endemic of basic-lime soils in Eastern Spain.</title>
        <authorList>
            <person name="Duran D."/>
            <person name="Rey L."/>
            <person name="Navarro A."/>
            <person name="Busquets A."/>
            <person name="Imperial J."/>
            <person name="Ruiz-Argueso T."/>
        </authorList>
    </citation>
    <scope>NUCLEOTIDE SEQUENCE [LARGE SCALE GENOMIC DNA]</scope>
    <source>
        <strain evidence="2 3">LmjM3</strain>
    </source>
</reference>
<evidence type="ECO:0000313" key="2">
    <source>
        <dbReference type="EMBL" id="KRQ96887.1"/>
    </source>
</evidence>
<keyword evidence="1" id="KW-0472">Membrane</keyword>
<keyword evidence="3" id="KW-1185">Reference proteome</keyword>
<keyword evidence="1" id="KW-0812">Transmembrane</keyword>
<organism evidence="2 3">
    <name type="scientific">Bradyrhizobium valentinum</name>
    <dbReference type="NCBI Taxonomy" id="1518501"/>
    <lineage>
        <taxon>Bacteria</taxon>
        <taxon>Pseudomonadati</taxon>
        <taxon>Pseudomonadota</taxon>
        <taxon>Alphaproteobacteria</taxon>
        <taxon>Hyphomicrobiales</taxon>
        <taxon>Nitrobacteraceae</taxon>
        <taxon>Bradyrhizobium</taxon>
    </lineage>
</organism>